<gene>
    <name evidence="1" type="ORF">N5K24_19930</name>
</gene>
<dbReference type="EMBL" id="JAOCKG010000009">
    <property type="protein sequence ID" value="MDH2052682.1"/>
    <property type="molecule type" value="Genomic_DNA"/>
</dbReference>
<evidence type="ECO:0000313" key="1">
    <source>
        <dbReference type="EMBL" id="MDH2052682.1"/>
    </source>
</evidence>
<dbReference type="AlphaFoldDB" id="A0AA43B3I1"/>
<evidence type="ECO:0008006" key="3">
    <source>
        <dbReference type="Google" id="ProtNLM"/>
    </source>
</evidence>
<proteinExistence type="predicted"/>
<organism evidence="1 2">
    <name type="scientific">Achromobacter marplatensis</name>
    <dbReference type="NCBI Taxonomy" id="470868"/>
    <lineage>
        <taxon>Bacteria</taxon>
        <taxon>Pseudomonadati</taxon>
        <taxon>Pseudomonadota</taxon>
        <taxon>Betaproteobacteria</taxon>
        <taxon>Burkholderiales</taxon>
        <taxon>Alcaligenaceae</taxon>
        <taxon>Achromobacter</taxon>
    </lineage>
</organism>
<evidence type="ECO:0000313" key="2">
    <source>
        <dbReference type="Proteomes" id="UP001161276"/>
    </source>
</evidence>
<dbReference type="RefSeq" id="WP_280028174.1">
    <property type="nucleotide sequence ID" value="NZ_JAOCKG010000009.1"/>
</dbReference>
<comment type="caution">
    <text evidence="1">The sequence shown here is derived from an EMBL/GenBank/DDBJ whole genome shotgun (WGS) entry which is preliminary data.</text>
</comment>
<sequence>MSETPRPEHAILLRNTMAFDRDHADEFKHAIHDAVRFAQENAPQLMVQVFIDADQALCYSFQLYKDSDAILRHWEVSDPHIAAVMKHCVVKRMEVYGSPSEAVRNGILAAVGSDKVTFTPELVGYYHLR</sequence>
<name>A0AA43B3I1_9BURK</name>
<accession>A0AA43B3I1</accession>
<reference evidence="1" key="1">
    <citation type="submission" date="2022-09" db="EMBL/GenBank/DDBJ databases">
        <title>Intensive care unit water sources are persistently colonized with multi-drug resistant bacteria and are the site of extensive horizontal gene transfer of antibiotic resistance genes.</title>
        <authorList>
            <person name="Diorio-Toth L."/>
        </authorList>
    </citation>
    <scope>NUCLEOTIDE SEQUENCE</scope>
    <source>
        <strain evidence="1">GD03676</strain>
    </source>
</reference>
<protein>
    <recommendedName>
        <fullName evidence="3">Antibiotic biosynthesis monooxygenase</fullName>
    </recommendedName>
</protein>
<dbReference type="Proteomes" id="UP001161276">
    <property type="component" value="Unassembled WGS sequence"/>
</dbReference>